<dbReference type="Pfam" id="PF01625">
    <property type="entry name" value="PMSR"/>
    <property type="match status" value="1"/>
</dbReference>
<dbReference type="PANTHER" id="PTHR43774:SF1">
    <property type="entry name" value="PEPTIDE METHIONINE SULFOXIDE REDUCTASE MSRA 2"/>
    <property type="match status" value="1"/>
</dbReference>
<dbReference type="Proteomes" id="UP000010798">
    <property type="component" value="Chromosome"/>
</dbReference>
<dbReference type="Gene3D" id="3.30.1060.10">
    <property type="entry name" value="Peptide methionine sulphoxide reductase MsrA"/>
    <property type="match status" value="1"/>
</dbReference>
<dbReference type="eggNOG" id="COG0225">
    <property type="taxonomic scope" value="Bacteria"/>
</dbReference>
<dbReference type="GO" id="GO:0008113">
    <property type="term" value="F:peptide-methionine (S)-S-oxide reductase activity"/>
    <property type="evidence" value="ECO:0007669"/>
    <property type="project" value="UniProtKB-UniRule"/>
</dbReference>
<gene>
    <name evidence="4" type="primary">msrA</name>
    <name evidence="8" type="ordered locus">Sinac_3819</name>
</gene>
<feature type="compositionally biased region" description="Polar residues" evidence="5">
    <location>
        <begin position="24"/>
        <end position="36"/>
    </location>
</feature>
<keyword evidence="9" id="KW-1185">Reference proteome</keyword>
<comment type="similarity">
    <text evidence="4">Belongs to the MsrA Met sulfoxide reductase family.</text>
</comment>
<feature type="region of interest" description="Disordered" evidence="5">
    <location>
        <begin position="24"/>
        <end position="65"/>
    </location>
</feature>
<evidence type="ECO:0000259" key="7">
    <source>
        <dbReference type="Pfam" id="PF01625"/>
    </source>
</evidence>
<name>L0DFL6_SINAD</name>
<dbReference type="KEGG" id="saci:Sinac_3819"/>
<feature type="domain" description="Peptide methionine sulphoxide reductase MsrA" evidence="7">
    <location>
        <begin position="70"/>
        <end position="223"/>
    </location>
</feature>
<dbReference type="RefSeq" id="WP_015247190.1">
    <property type="nucleotide sequence ID" value="NC_019892.1"/>
</dbReference>
<evidence type="ECO:0000256" key="2">
    <source>
        <dbReference type="ARBA" id="ARBA00047806"/>
    </source>
</evidence>
<protein>
    <recommendedName>
        <fullName evidence="4">Peptide methionine sulfoxide reductase MsrA</fullName>
        <shortName evidence="4">Protein-methionine-S-oxide reductase</shortName>
        <ecNumber evidence="4">1.8.4.11</ecNumber>
    </recommendedName>
    <alternativeName>
        <fullName evidence="4">Peptide-methionine (S)-S-oxide reductase</fullName>
        <shortName evidence="4">Peptide Met(O) reductase</shortName>
    </alternativeName>
</protein>
<comment type="catalytic activity">
    <reaction evidence="2 4">
        <text>L-methionyl-[protein] + [thioredoxin]-disulfide + H2O = L-methionyl-(S)-S-oxide-[protein] + [thioredoxin]-dithiol</text>
        <dbReference type="Rhea" id="RHEA:14217"/>
        <dbReference type="Rhea" id="RHEA-COMP:10698"/>
        <dbReference type="Rhea" id="RHEA-COMP:10700"/>
        <dbReference type="Rhea" id="RHEA-COMP:12313"/>
        <dbReference type="Rhea" id="RHEA-COMP:12315"/>
        <dbReference type="ChEBI" id="CHEBI:15377"/>
        <dbReference type="ChEBI" id="CHEBI:16044"/>
        <dbReference type="ChEBI" id="CHEBI:29950"/>
        <dbReference type="ChEBI" id="CHEBI:44120"/>
        <dbReference type="ChEBI" id="CHEBI:50058"/>
        <dbReference type="EC" id="1.8.4.11"/>
    </reaction>
</comment>
<dbReference type="PANTHER" id="PTHR43774">
    <property type="entry name" value="PEPTIDE METHIONINE SULFOXIDE REDUCTASE"/>
    <property type="match status" value="1"/>
</dbReference>
<evidence type="ECO:0000256" key="5">
    <source>
        <dbReference type="SAM" id="MobiDB-lite"/>
    </source>
</evidence>
<dbReference type="EMBL" id="CP003364">
    <property type="protein sequence ID" value="AGA28052.1"/>
    <property type="molecule type" value="Genomic_DNA"/>
</dbReference>
<dbReference type="AlphaFoldDB" id="L0DFL6"/>
<dbReference type="STRING" id="886293.Sinac_3819"/>
<feature type="active site" evidence="4">
    <location>
        <position position="77"/>
    </location>
</feature>
<accession>L0DFL6</accession>
<dbReference type="InterPro" id="IPR002569">
    <property type="entry name" value="Met_Sox_Rdtase_MsrA_dom"/>
</dbReference>
<feature type="chain" id="PRO_5003940798" description="Peptide methionine sulfoxide reductase MsrA" evidence="6">
    <location>
        <begin position="25"/>
        <end position="237"/>
    </location>
</feature>
<dbReference type="InterPro" id="IPR036509">
    <property type="entry name" value="Met_Sox_Rdtase_MsrA_sf"/>
</dbReference>
<evidence type="ECO:0000256" key="6">
    <source>
        <dbReference type="SAM" id="SignalP"/>
    </source>
</evidence>
<sequence length="237" mass="26131">MTLRSLAASLAIALLMGLAVNAPAQTQPKGEDSPSTGKADENKSQDKADEAKDKPDDKGKPDESKVKLEKATFGGGCFWCLEAVYERIPGVKSVVSGYAGGTVPRPTYEMVSSGLTGHAEVVQLVYDPEVAPYEKLLKVFWACHNPTTLNQQGPDFGTQYRSIILYHNEDQKKAALKSYKELTDAGVFADPIVTQLEPLKAFYPAERYHQDYFRKNSSAPYCQAEIVPKLRKLKLIK</sequence>
<comment type="function">
    <text evidence="4">Has an important function as a repair enzyme for proteins that have been inactivated by oxidation. Catalyzes the reversible oxidation-reduction of methionine sulfoxide in proteins to methionine.</text>
</comment>
<dbReference type="HAMAP" id="MF_01401">
    <property type="entry name" value="MsrA"/>
    <property type="match status" value="1"/>
</dbReference>
<evidence type="ECO:0000313" key="9">
    <source>
        <dbReference type="Proteomes" id="UP000010798"/>
    </source>
</evidence>
<dbReference type="NCBIfam" id="TIGR00401">
    <property type="entry name" value="msrA"/>
    <property type="match status" value="1"/>
</dbReference>
<feature type="compositionally biased region" description="Basic and acidic residues" evidence="5">
    <location>
        <begin position="38"/>
        <end position="65"/>
    </location>
</feature>
<evidence type="ECO:0000256" key="4">
    <source>
        <dbReference type="HAMAP-Rule" id="MF_01401"/>
    </source>
</evidence>
<dbReference type="EC" id="1.8.4.11" evidence="4"/>
<dbReference type="OrthoDB" id="4174719at2"/>
<reference evidence="8 9" key="1">
    <citation type="submission" date="2012-02" db="EMBL/GenBank/DDBJ databases">
        <title>Complete sequence of chromosome of Singulisphaera acidiphila DSM 18658.</title>
        <authorList>
            <consortium name="US DOE Joint Genome Institute (JGI-PGF)"/>
            <person name="Lucas S."/>
            <person name="Copeland A."/>
            <person name="Lapidus A."/>
            <person name="Glavina del Rio T."/>
            <person name="Dalin E."/>
            <person name="Tice H."/>
            <person name="Bruce D."/>
            <person name="Goodwin L."/>
            <person name="Pitluck S."/>
            <person name="Peters L."/>
            <person name="Ovchinnikova G."/>
            <person name="Chertkov O."/>
            <person name="Kyrpides N."/>
            <person name="Mavromatis K."/>
            <person name="Ivanova N."/>
            <person name="Brettin T."/>
            <person name="Detter J.C."/>
            <person name="Han C."/>
            <person name="Larimer F."/>
            <person name="Land M."/>
            <person name="Hauser L."/>
            <person name="Markowitz V."/>
            <person name="Cheng J.-F."/>
            <person name="Hugenholtz P."/>
            <person name="Woyke T."/>
            <person name="Wu D."/>
            <person name="Tindall B."/>
            <person name="Pomrenke H."/>
            <person name="Brambilla E."/>
            <person name="Klenk H.-P."/>
            <person name="Eisen J.A."/>
        </authorList>
    </citation>
    <scope>NUCLEOTIDE SEQUENCE [LARGE SCALE GENOMIC DNA]</scope>
    <source>
        <strain evidence="9">ATCC BAA-1392 / DSM 18658 / VKM B-2454 / MOB10</strain>
    </source>
</reference>
<feature type="signal peptide" evidence="6">
    <location>
        <begin position="1"/>
        <end position="24"/>
    </location>
</feature>
<evidence type="ECO:0000256" key="3">
    <source>
        <dbReference type="ARBA" id="ARBA00048782"/>
    </source>
</evidence>
<organism evidence="8 9">
    <name type="scientific">Singulisphaera acidiphila (strain ATCC BAA-1392 / DSM 18658 / VKM B-2454 / MOB10)</name>
    <dbReference type="NCBI Taxonomy" id="886293"/>
    <lineage>
        <taxon>Bacteria</taxon>
        <taxon>Pseudomonadati</taxon>
        <taxon>Planctomycetota</taxon>
        <taxon>Planctomycetia</taxon>
        <taxon>Isosphaerales</taxon>
        <taxon>Isosphaeraceae</taxon>
        <taxon>Singulisphaera</taxon>
    </lineage>
</organism>
<keyword evidence="1 4" id="KW-0560">Oxidoreductase</keyword>
<dbReference type="GO" id="GO:0033744">
    <property type="term" value="F:L-methionine:thioredoxin-disulfide S-oxidoreductase activity"/>
    <property type="evidence" value="ECO:0007669"/>
    <property type="project" value="RHEA"/>
</dbReference>
<comment type="catalytic activity">
    <reaction evidence="3 4">
        <text>[thioredoxin]-disulfide + L-methionine + H2O = L-methionine (S)-S-oxide + [thioredoxin]-dithiol</text>
        <dbReference type="Rhea" id="RHEA:19993"/>
        <dbReference type="Rhea" id="RHEA-COMP:10698"/>
        <dbReference type="Rhea" id="RHEA-COMP:10700"/>
        <dbReference type="ChEBI" id="CHEBI:15377"/>
        <dbReference type="ChEBI" id="CHEBI:29950"/>
        <dbReference type="ChEBI" id="CHEBI:50058"/>
        <dbReference type="ChEBI" id="CHEBI:57844"/>
        <dbReference type="ChEBI" id="CHEBI:58772"/>
        <dbReference type="EC" id="1.8.4.11"/>
    </reaction>
</comment>
<evidence type="ECO:0000256" key="1">
    <source>
        <dbReference type="ARBA" id="ARBA00023002"/>
    </source>
</evidence>
<keyword evidence="6" id="KW-0732">Signal</keyword>
<dbReference type="SUPFAM" id="SSF55068">
    <property type="entry name" value="Peptide methionine sulfoxide reductase"/>
    <property type="match status" value="1"/>
</dbReference>
<evidence type="ECO:0000313" key="8">
    <source>
        <dbReference type="EMBL" id="AGA28052.1"/>
    </source>
</evidence>
<proteinExistence type="inferred from homology"/>
<dbReference type="HOGENOM" id="CLU_031040_10_0_0"/>